<keyword evidence="1" id="KW-0175">Coiled coil</keyword>
<name>A0A9P1DU52_9DINO</name>
<dbReference type="GO" id="GO:0003676">
    <property type="term" value="F:nucleic acid binding"/>
    <property type="evidence" value="ECO:0007669"/>
    <property type="project" value="InterPro"/>
</dbReference>
<feature type="transmembrane region" description="Helical" evidence="3">
    <location>
        <begin position="49"/>
        <end position="68"/>
    </location>
</feature>
<accession>A0A9P1DU52</accession>
<keyword evidence="7" id="KW-1185">Reference proteome</keyword>
<dbReference type="InterPro" id="IPR002156">
    <property type="entry name" value="RNaseH_domain"/>
</dbReference>
<dbReference type="InterPro" id="IPR036397">
    <property type="entry name" value="RNaseH_sf"/>
</dbReference>
<feature type="region of interest" description="Disordered" evidence="2">
    <location>
        <begin position="465"/>
        <end position="493"/>
    </location>
</feature>
<feature type="domain" description="RNase H type-1" evidence="4">
    <location>
        <begin position="2014"/>
        <end position="2162"/>
    </location>
</feature>
<dbReference type="OrthoDB" id="7487361at2759"/>
<dbReference type="InterPro" id="IPR012337">
    <property type="entry name" value="RNaseH-like_sf"/>
</dbReference>
<gene>
    <name evidence="5" type="ORF">C1SCF055_LOCUS41049</name>
</gene>
<dbReference type="Gene3D" id="3.30.420.10">
    <property type="entry name" value="Ribonuclease H-like superfamily/Ribonuclease H"/>
    <property type="match status" value="1"/>
</dbReference>
<dbReference type="GO" id="GO:0004523">
    <property type="term" value="F:RNA-DNA hybrid ribonuclease activity"/>
    <property type="evidence" value="ECO:0007669"/>
    <property type="project" value="InterPro"/>
</dbReference>
<evidence type="ECO:0000256" key="1">
    <source>
        <dbReference type="SAM" id="Coils"/>
    </source>
</evidence>
<evidence type="ECO:0000256" key="2">
    <source>
        <dbReference type="SAM" id="MobiDB-lite"/>
    </source>
</evidence>
<dbReference type="EMBL" id="CAMXCT030006578">
    <property type="protein sequence ID" value="CAL4803608.1"/>
    <property type="molecule type" value="Genomic_DNA"/>
</dbReference>
<comment type="caution">
    <text evidence="5">The sequence shown here is derived from an EMBL/GenBank/DDBJ whole genome shotgun (WGS) entry which is preliminary data.</text>
</comment>
<feature type="compositionally biased region" description="Basic and acidic residues" evidence="2">
    <location>
        <begin position="1037"/>
        <end position="1046"/>
    </location>
</feature>
<evidence type="ECO:0000313" key="6">
    <source>
        <dbReference type="EMBL" id="CAL4803608.1"/>
    </source>
</evidence>
<evidence type="ECO:0000259" key="4">
    <source>
        <dbReference type="PROSITE" id="PS50879"/>
    </source>
</evidence>
<feature type="region of interest" description="Disordered" evidence="2">
    <location>
        <begin position="610"/>
        <end position="630"/>
    </location>
</feature>
<dbReference type="PROSITE" id="PS50879">
    <property type="entry name" value="RNASE_H_1"/>
    <property type="match status" value="1"/>
</dbReference>
<reference evidence="6 7" key="2">
    <citation type="submission" date="2024-05" db="EMBL/GenBank/DDBJ databases">
        <authorList>
            <person name="Chen Y."/>
            <person name="Shah S."/>
            <person name="Dougan E. K."/>
            <person name="Thang M."/>
            <person name="Chan C."/>
        </authorList>
    </citation>
    <scope>NUCLEOTIDE SEQUENCE [LARGE SCALE GENOMIC DNA]</scope>
</reference>
<dbReference type="SUPFAM" id="SSF53098">
    <property type="entry name" value="Ribonuclease H-like"/>
    <property type="match status" value="1"/>
</dbReference>
<keyword evidence="3" id="KW-1133">Transmembrane helix</keyword>
<dbReference type="InterPro" id="IPR013087">
    <property type="entry name" value="Znf_C2H2_type"/>
</dbReference>
<dbReference type="InterPro" id="IPR036691">
    <property type="entry name" value="Endo/exonu/phosph_ase_sf"/>
</dbReference>
<keyword evidence="3" id="KW-0812">Transmembrane</keyword>
<keyword evidence="6" id="KW-0378">Hydrolase</keyword>
<dbReference type="Gene3D" id="3.60.10.10">
    <property type="entry name" value="Endonuclease/exonuclease/phosphatase"/>
    <property type="match status" value="1"/>
</dbReference>
<organism evidence="5">
    <name type="scientific">Cladocopium goreaui</name>
    <dbReference type="NCBI Taxonomy" id="2562237"/>
    <lineage>
        <taxon>Eukaryota</taxon>
        <taxon>Sar</taxon>
        <taxon>Alveolata</taxon>
        <taxon>Dinophyceae</taxon>
        <taxon>Suessiales</taxon>
        <taxon>Symbiodiniaceae</taxon>
        <taxon>Cladocopium</taxon>
    </lineage>
</organism>
<feature type="compositionally biased region" description="Polar residues" evidence="2">
    <location>
        <begin position="161"/>
        <end position="170"/>
    </location>
</feature>
<dbReference type="EMBL" id="CAMXCT020006578">
    <property type="protein sequence ID" value="CAL1169671.1"/>
    <property type="molecule type" value="Genomic_DNA"/>
</dbReference>
<feature type="region of interest" description="Disordered" evidence="2">
    <location>
        <begin position="1037"/>
        <end position="1066"/>
    </location>
</feature>
<keyword evidence="3" id="KW-0472">Membrane</keyword>
<feature type="compositionally biased region" description="Basic and acidic residues" evidence="2">
    <location>
        <begin position="467"/>
        <end position="486"/>
    </location>
</feature>
<dbReference type="PROSITE" id="PS00028">
    <property type="entry name" value="ZINC_FINGER_C2H2_1"/>
    <property type="match status" value="1"/>
</dbReference>
<feature type="transmembrane region" description="Helical" evidence="3">
    <location>
        <begin position="21"/>
        <end position="43"/>
    </location>
</feature>
<feature type="compositionally biased region" description="Basic residues" evidence="2">
    <location>
        <begin position="171"/>
        <end position="185"/>
    </location>
</feature>
<sequence>MWLMVCQRSLASLEMSAYVFLIVYHQVTLISYGWVLCCTVLATPLCMSSLRHFFLVFVALILTVERALRRRRAAARRAWHLHRRGLVKLSSKKLSLVFATLQAHHSKDWHFLRLIATEMAASSSSGWLCGTCRKMRSPNAWFCDLCGGSWDVCAIEPASSRGQTSWNQRAKSPRQRTRPKSRRKQQAWQSDATTTQEIHPLWANSGGPWSTAYAQDPKGTGKGLALPSMAAPPPPPPPLLMNPQLPQGVPWMPAQMPAMQSMQFMTPPVDTMAMPLPQQAPPESLDPEDYKAALSAQQKLNKIMKAAKKEENLSPEFQTLVQTEKKKDDKESTNNLLAAVRAHGKAKEALVEVESSRMQLWAQWRTFLQQSVIKWKEYTSQFQASEVAFQKRMQEATSTLRKAQRRVDLAKKRADATAEDGVHYVTDDEMEESEAFEEPEVPKDENAMKIQEGLDQVVSSLTVLSESAEKLEPKTKRPRTKDDDGGHNASPSLQPFAKADVLEPHAIDLHWGHSILEEPSFLAPWSAIDQAADLALELGEPGHIVVTNFAFPSSKRMRTRSKRVSFDEQVQVFLGKDAIQKFHPERTCLNDLDPVDGAAEVPQYVYGRQTTTGAAGSSTPGSSSSAPASHLLDRRLPNDLAGYIHHLQQLWRDDHIRLQSGEQYSLRTCFLHHVHQRCWKVPRVVRLPDDPRLWHAFILHTWRDQLHNDEPLNVAVAFPRVRSRPSTVAIHADVILTQGAHDECGGLVTVYPPGSEDDMHYIWAASYPRHVSGWQILDGVGASELVQTHACDLFHGGVVVPVTTQPTHIMANGHSFVAVFQDLAGASLPSSSASVAPHDQGVIVSDVAADDVHHEDVAEESPAVTSSSFDEEDLQGVQVFGLHQPPHHCFVRWSTYNVLLFDILHSIGLHRDIAVGHHYIPVQLVDQHDAEEAVILQRVGDVPSGSPDRLVLVDIVYQTRTGHQSSYYRRVRLLPQRLHRDEVFAALNLHNPCVQYPDACRLFCNDVIWPPDELLSRELRHGAYIRVVIRREGHTECLQHPDEGPSKRRRTNFETAGSGSAFPDQDGSSLFQSVAVSRSGVEPSSMLASQFQDGVSPKATCLDAVYERGHRQPKACSAIFSSLAATHHSSFEVASAFARPPQASERHWMLPMRMAFAEFLTSSAEDASLELTVTTWYLHHGRYQRSAESRLLSLDAHHTLWYHDICDLWADIMDPTQAAQVHFVRFGPLPDFEHPVPIHLLLVQGHSPLVPVLLTALFEHEVHRRAWHLAALVQEFTSESDVWDILGTNRFCAQRICHLHVNSQRVPQQEALQTQPGDHLRVTILPQQVDAETDGASFMQHMTSVPLPDDECRAAPQFALPAGSPDDSRWRASLADSFYDSAVIEVEEEGSVLYVWTWFINHQTFRQCAQPRIVRLGRCENDWLPSMLDPWQDRMQQDAPTQIGVVHARPPHDMMKIDTVHIMIEQLPAEPVIAGVVSVIFHEDTKDRLLQRALSLPRWLCTDDMVNIMELNPICGLQRCSARVGRIPLEQFIRHDLPSAASIEMHIQPAQCQGDPHAASSMHPYVPRPLMPVSGRSLMQTSRRWQRARRQREVVSEGEPSDRLEDEHHQIPQRIAACASNAPQQPLIAPMWPTTWTTLHDVWSFFFNHANQPFGLQIRAAVWYSDHLRRPWSDDYRLITLDAQLDTWPAHIVQAWHDWFLADSPFEIHVVHPAPLGANAEAQFHVILLQQPGPLHKSVVVTVMDSITDPWQPGQIAVVVPNAIDHLALLHVAVVEFQCPPITMTAHCSTSFGHTDLTAGNLFPVRHGMCFTVAVDTTTTTTPSWPILSSDRVSMAPVSGLHLVQLRARLHTIHQGSEPLQWQSNMLIEILSKADDCFQSPAVTPIVALEAVDVNTASCQDGPIATITQQAYPHAEVYGTDTQPHSKTLDNTVGHSVAGEVSHEVEAAVRHPLRLEDMVPPPMWTYVDCSLIDALRQRLYEFGPPAVQYDLAGVRCTQATSNALHGMPLWTNEVPLAFEFYTDGAFRRSRHTAASGVVLIVYTYDGPCFGGYLTSWCFSTPSAPRAEVTAVTLAVHWACHLVLNLGFAYTKIGFLFDNVYAGAAAQGRCASALNYDLIPIVRSLTLWLEQISFVELAWSHVQGHSEHPWNDLADAVAYGAIDQNYVTTDICALVQRCGGDESALVVLQWLWLYEKSLRGDADAPVLHGLQWRFNTGAPLAHQPVLDVQPFELRKTERPAEEVPSDSLCLRLATANVLTLFPQHEAASSFLGARAEHLASQFRDAKIHCAGLQETRCRKVGHEFFEGYHVLSAKATSRGHGGIQLWIAQVIPTQGEPLHITHEHLRILYGDERRLFVRLRHPRLALLFIVLHAPCCDDEQEIQQWWSSTSALFPGQYRTWTCAILCDSNGRLGSITSKAVGGFGAEQETIRGAAFHDWLVAHSLILPQTFVESHHGEHDTWTHAEGSQGRLDFIGVSDNVPLANLRTWVSDDIDLSIARRDHQCVCADVWLPMTRPAPARSATLPLPAEQPRFSWDWDVHTHAARLQLHLKRQLMSQPMRRLRKKHLSEETCELITHKRRALRTLQAAKADSRAVRLRLCFNGWRSFTSGSANTSSSTFHCDLASAIAAEKYRLATLRVCYAVRQDDRRFFDDLAEHTGMIAEKGIHRIWDAIKPLLPRAKNRRKSNIRCAGPTVAQQADHYCELEAGVPTSYQDLLQQCHSSQFDLRVDQPLVSSLKQMPSRLDVENALQRLTAQKAPGIDGITPGCLRDAGPQISEVVSQLFMKMWLTGTEPVQFKGGILLSISKKSNSREVSNMRGIMLIDVLGKLAHSLLHTRFLPALIKWKAPLQMGGFPTCSTVFATHYLRSFHAKTRDRKLASAVLFLDVKSAFHSMIRQVLFGPAQTLPPHLRTILRDAGCDPDALCQMFEQTSSSFHADVAEADRRLLQDAHLSTWFGLPGTDDAFSTARGSRPGSPLADIVFNAMMTHVLRDLHCKLEAHPTLQHGFHELGMIAPPVAWVDDVAVPVVVASCNLLETTLAEVVHITHDVFLQFGLSLNFKAKKTEAVVSFRENSAPAHRHSLFVERLGKLDIPPLHMQLQCVASYEHLGTIFAADCTLQREVAHRRTKAIQAMRQVGKSILRNRHVAIGTRLKLFECLIVPVILHGAGNWDLLPHRLYHSLHASIMSWQRSIINDGCWTPNQHTDFELQCLWKLPPLSLRLAKARLLYAFHCIKSAPSLVVDFVTSVAHQPQSWFAALRQALAWLARMDASFCPPDIHNGSVERILDWFSAQSVHGPQRVRRLYHRCILQFHVIGDIVALHKQLRTTLAEGGVVFEDAGTPSSIPDDARFACDWCVAQFDTKQKLQAHLWTAHQIISDERKFVFSDTCLACRRCFWSSARLQQHLRLSRANPDGCYAQMTWRFAPLTEAHVVEVPDDLRGFARLPAQAVPMPCSLPIENQFATRADAEAALQRAWDLEELPPHLNLQVRQNVFAQADRLLMSWKPEGCLEIDRLLFALTSLTSNAEQEWALYLWCREALHFRRFQHLTLEVFRHVKQEIQSIVFDAPIGRLLDWHFRIMQAHQPQSIDERADHGCSLRDFEPLLDPVHMQHQCLQHVLLSAAHVPPSQAVPISIENGVPTIWILHLFSGRRRRGDCHFWCECCHGILPGYAVRILSVDTAIDAELGNLDRGPVFARMLKIIQKRHFAAGLTGPPCETFSAARHLVLEGERHPRPLRSFDLPWLLHDRSHRELHQTMVGSRLLMHSLIAEVTLVLAGAGSIMEHPTEHPDEQRASVWRTQCHRDWIMQLPGAWPHHIEQWQFGSVGVKPTTLRALNLGPPEVVNQALRENIDPLLLRPSNPLRGRQSDGSFRTAAAKEYPTLLCRALIVATLKGLRHRLAQHGTFHGPALSKAETDWMTSLYSAACQSNLSGTYLPDFQG</sequence>
<dbReference type="PANTHER" id="PTHR19446">
    <property type="entry name" value="REVERSE TRANSCRIPTASES"/>
    <property type="match status" value="1"/>
</dbReference>
<feature type="compositionally biased region" description="Polar residues" evidence="2">
    <location>
        <begin position="186"/>
        <end position="197"/>
    </location>
</feature>
<evidence type="ECO:0000256" key="3">
    <source>
        <dbReference type="SAM" id="Phobius"/>
    </source>
</evidence>
<reference evidence="5" key="1">
    <citation type="submission" date="2022-10" db="EMBL/GenBank/DDBJ databases">
        <authorList>
            <person name="Chen Y."/>
            <person name="Dougan E. K."/>
            <person name="Chan C."/>
            <person name="Rhodes N."/>
            <person name="Thang M."/>
        </authorList>
    </citation>
    <scope>NUCLEOTIDE SEQUENCE</scope>
</reference>
<keyword evidence="6" id="KW-0255">Endonuclease</keyword>
<evidence type="ECO:0000313" key="5">
    <source>
        <dbReference type="EMBL" id="CAI4016296.1"/>
    </source>
</evidence>
<dbReference type="Gene3D" id="3.30.160.60">
    <property type="entry name" value="Classic Zinc Finger"/>
    <property type="match status" value="1"/>
</dbReference>
<dbReference type="Proteomes" id="UP001152797">
    <property type="component" value="Unassembled WGS sequence"/>
</dbReference>
<evidence type="ECO:0000313" key="7">
    <source>
        <dbReference type="Proteomes" id="UP001152797"/>
    </source>
</evidence>
<protein>
    <submittedName>
        <fullName evidence="6">Endonuclease/exonuclease/phosphatase domain-containing protein</fullName>
    </submittedName>
</protein>
<feature type="compositionally biased region" description="Low complexity" evidence="2">
    <location>
        <begin position="610"/>
        <end position="629"/>
    </location>
</feature>
<dbReference type="EMBL" id="CAMXCT010006578">
    <property type="protein sequence ID" value="CAI4016296.1"/>
    <property type="molecule type" value="Genomic_DNA"/>
</dbReference>
<keyword evidence="6" id="KW-0540">Nuclease</keyword>
<proteinExistence type="predicted"/>
<feature type="region of interest" description="Disordered" evidence="2">
    <location>
        <begin position="161"/>
        <end position="224"/>
    </location>
</feature>
<dbReference type="SUPFAM" id="SSF56219">
    <property type="entry name" value="DNase I-like"/>
    <property type="match status" value="1"/>
</dbReference>
<feature type="coiled-coil region" evidence="1">
    <location>
        <begin position="393"/>
        <end position="420"/>
    </location>
</feature>